<sequence>MDEADAFMAEVEAIVARAPELSPLHAAVIAALDQGVASDSRTFAKVFGVAHALTLRAISDLSDGFGLIEETARDPRTQRARLALTEAGRRLVPHPAPIAA</sequence>
<reference evidence="1" key="1">
    <citation type="journal article" date="2014" name="Int. J. Syst. Evol. Microbiol.">
        <title>Complete genome sequence of Corynebacterium casei LMG S-19264T (=DSM 44701T), isolated from a smear-ripened cheese.</title>
        <authorList>
            <consortium name="US DOE Joint Genome Institute (JGI-PGF)"/>
            <person name="Walter F."/>
            <person name="Albersmeier A."/>
            <person name="Kalinowski J."/>
            <person name="Ruckert C."/>
        </authorList>
    </citation>
    <scope>NUCLEOTIDE SEQUENCE</scope>
    <source>
        <strain evidence="1">VKM B-2347</strain>
    </source>
</reference>
<dbReference type="InterPro" id="IPR036388">
    <property type="entry name" value="WH-like_DNA-bd_sf"/>
</dbReference>
<gene>
    <name evidence="1" type="ORF">GCM10008179_03500</name>
</gene>
<proteinExistence type="predicted"/>
<dbReference type="EMBL" id="BSFI01000002">
    <property type="protein sequence ID" value="GLK66712.1"/>
    <property type="molecule type" value="Genomic_DNA"/>
</dbReference>
<accession>A0A9W6IXV6</accession>
<evidence type="ECO:0000313" key="2">
    <source>
        <dbReference type="Proteomes" id="UP001143372"/>
    </source>
</evidence>
<protein>
    <submittedName>
        <fullName evidence="1">Uncharacterized protein</fullName>
    </submittedName>
</protein>
<evidence type="ECO:0000313" key="1">
    <source>
        <dbReference type="EMBL" id="GLK66712.1"/>
    </source>
</evidence>
<comment type="caution">
    <text evidence="1">The sequence shown here is derived from an EMBL/GenBank/DDBJ whole genome shotgun (WGS) entry which is preliminary data.</text>
</comment>
<dbReference type="AlphaFoldDB" id="A0A9W6IXV6"/>
<dbReference type="Proteomes" id="UP001143372">
    <property type="component" value="Unassembled WGS sequence"/>
</dbReference>
<name>A0A9W6IXV6_9HYPH</name>
<keyword evidence="2" id="KW-1185">Reference proteome</keyword>
<reference evidence="1" key="2">
    <citation type="submission" date="2023-01" db="EMBL/GenBank/DDBJ databases">
        <authorList>
            <person name="Sun Q."/>
            <person name="Evtushenko L."/>
        </authorList>
    </citation>
    <scope>NUCLEOTIDE SEQUENCE</scope>
    <source>
        <strain evidence="1">VKM B-2347</strain>
    </source>
</reference>
<dbReference type="Gene3D" id="1.10.10.10">
    <property type="entry name" value="Winged helix-like DNA-binding domain superfamily/Winged helix DNA-binding domain"/>
    <property type="match status" value="1"/>
</dbReference>
<organism evidence="1 2">
    <name type="scientific">Hansschlegelia plantiphila</name>
    <dbReference type="NCBI Taxonomy" id="374655"/>
    <lineage>
        <taxon>Bacteria</taxon>
        <taxon>Pseudomonadati</taxon>
        <taxon>Pseudomonadota</taxon>
        <taxon>Alphaproteobacteria</taxon>
        <taxon>Hyphomicrobiales</taxon>
        <taxon>Methylopilaceae</taxon>
        <taxon>Hansschlegelia</taxon>
    </lineage>
</organism>